<dbReference type="Proteomes" id="UP001302719">
    <property type="component" value="Chromosome"/>
</dbReference>
<evidence type="ECO:0000256" key="11">
    <source>
        <dbReference type="SAM" id="Phobius"/>
    </source>
</evidence>
<dbReference type="AlphaFoldDB" id="A0AA96GDH4"/>
<evidence type="ECO:0000313" key="12">
    <source>
        <dbReference type="EMBL" id="WNM58180.1"/>
    </source>
</evidence>
<reference evidence="12 13" key="1">
    <citation type="submission" date="2023-01" db="EMBL/GenBank/DDBJ databases">
        <title>Cultivation and genomic characterization of new, ubiquitous marine nitrite-oxidizing bacteria from the Nitrospirales.</title>
        <authorList>
            <person name="Mueller A.J."/>
            <person name="Daebeler A."/>
            <person name="Herbold C.W."/>
            <person name="Kirkegaard R.H."/>
            <person name="Daims H."/>
        </authorList>
    </citation>
    <scope>NUCLEOTIDE SEQUENCE [LARGE SCALE GENOMIC DNA]</scope>
    <source>
        <strain evidence="12 13">VA</strain>
    </source>
</reference>
<evidence type="ECO:0000313" key="13">
    <source>
        <dbReference type="Proteomes" id="UP001302719"/>
    </source>
</evidence>
<dbReference type="EMBL" id="CP116967">
    <property type="protein sequence ID" value="WNM58180.1"/>
    <property type="molecule type" value="Genomic_DNA"/>
</dbReference>
<keyword evidence="4" id="KW-0813">Transport</keyword>
<keyword evidence="6 11" id="KW-0812">Transmembrane</keyword>
<keyword evidence="5" id="KW-1003">Cell membrane</keyword>
<dbReference type="NCBIfam" id="TIGR00739">
    <property type="entry name" value="yajC"/>
    <property type="match status" value="1"/>
</dbReference>
<protein>
    <recommendedName>
        <fullName evidence="3">Sec translocon accessory complex subunit YajC</fullName>
    </recommendedName>
</protein>
<keyword evidence="9" id="KW-0811">Translocation</keyword>
<evidence type="ECO:0000256" key="8">
    <source>
        <dbReference type="ARBA" id="ARBA00022989"/>
    </source>
</evidence>
<dbReference type="PANTHER" id="PTHR33909">
    <property type="entry name" value="SEC TRANSLOCON ACCESSORY COMPLEX SUBUNIT YAJC"/>
    <property type="match status" value="1"/>
</dbReference>
<organism evidence="12 13">
    <name type="scientific">Candidatus Nitrospira allomarina</name>
    <dbReference type="NCBI Taxonomy" id="3020900"/>
    <lineage>
        <taxon>Bacteria</taxon>
        <taxon>Pseudomonadati</taxon>
        <taxon>Nitrospirota</taxon>
        <taxon>Nitrospiria</taxon>
        <taxon>Nitrospirales</taxon>
        <taxon>Nitrospiraceae</taxon>
        <taxon>Nitrospira</taxon>
    </lineage>
</organism>
<name>A0AA96GDH4_9BACT</name>
<evidence type="ECO:0000256" key="4">
    <source>
        <dbReference type="ARBA" id="ARBA00022448"/>
    </source>
</evidence>
<keyword evidence="10 11" id="KW-0472">Membrane</keyword>
<evidence type="ECO:0000256" key="5">
    <source>
        <dbReference type="ARBA" id="ARBA00022475"/>
    </source>
</evidence>
<evidence type="ECO:0000256" key="10">
    <source>
        <dbReference type="ARBA" id="ARBA00023136"/>
    </source>
</evidence>
<dbReference type="RefSeq" id="WP_312643635.1">
    <property type="nucleotide sequence ID" value="NZ_CP116967.1"/>
</dbReference>
<dbReference type="GO" id="GO:0015031">
    <property type="term" value="P:protein transport"/>
    <property type="evidence" value="ECO:0007669"/>
    <property type="project" value="UniProtKB-KW"/>
</dbReference>
<dbReference type="PANTHER" id="PTHR33909:SF1">
    <property type="entry name" value="SEC TRANSLOCON ACCESSORY COMPLEX SUBUNIT YAJC"/>
    <property type="match status" value="1"/>
</dbReference>
<dbReference type="GO" id="GO:0005886">
    <property type="term" value="C:plasma membrane"/>
    <property type="evidence" value="ECO:0007669"/>
    <property type="project" value="UniProtKB-SubCell"/>
</dbReference>
<dbReference type="PRINTS" id="PR01853">
    <property type="entry name" value="YAJCTRNLCASE"/>
</dbReference>
<proteinExistence type="inferred from homology"/>
<evidence type="ECO:0000256" key="6">
    <source>
        <dbReference type="ARBA" id="ARBA00022692"/>
    </source>
</evidence>
<feature type="transmembrane region" description="Helical" evidence="11">
    <location>
        <begin position="20"/>
        <end position="41"/>
    </location>
</feature>
<comment type="similarity">
    <text evidence="2">Belongs to the YajC family.</text>
</comment>
<dbReference type="KEGG" id="nall:PP769_00035"/>
<gene>
    <name evidence="12" type="primary">yajC</name>
    <name evidence="12" type="ORF">PP769_00035</name>
</gene>
<keyword evidence="7" id="KW-0653">Protein transport</keyword>
<evidence type="ECO:0000256" key="1">
    <source>
        <dbReference type="ARBA" id="ARBA00004162"/>
    </source>
</evidence>
<evidence type="ECO:0000256" key="9">
    <source>
        <dbReference type="ARBA" id="ARBA00023010"/>
    </source>
</evidence>
<accession>A0AA96GDH4</accession>
<dbReference type="InterPro" id="IPR003849">
    <property type="entry name" value="Preprotein_translocase_YajC"/>
</dbReference>
<sequence length="107" mass="11891">MNLDSYAWAQAGGAGPDSSAGLLSLIPFLLIFVVFYFLLILPQQRRQKKQRELLDSLKKGDKVITSSGIWGTVTNLDKETATLQVADNTKIRLQRDHIASIRTSNES</sequence>
<evidence type="ECO:0000256" key="3">
    <source>
        <dbReference type="ARBA" id="ARBA00014962"/>
    </source>
</evidence>
<keyword evidence="8 11" id="KW-1133">Transmembrane helix</keyword>
<dbReference type="Pfam" id="PF02699">
    <property type="entry name" value="YajC"/>
    <property type="match status" value="1"/>
</dbReference>
<evidence type="ECO:0000256" key="7">
    <source>
        <dbReference type="ARBA" id="ARBA00022927"/>
    </source>
</evidence>
<keyword evidence="13" id="KW-1185">Reference proteome</keyword>
<evidence type="ECO:0000256" key="2">
    <source>
        <dbReference type="ARBA" id="ARBA00006742"/>
    </source>
</evidence>
<comment type="subcellular location">
    <subcellularLocation>
        <location evidence="1">Cell membrane</location>
        <topology evidence="1">Single-pass membrane protein</topology>
    </subcellularLocation>
</comment>
<dbReference type="SMART" id="SM01323">
    <property type="entry name" value="YajC"/>
    <property type="match status" value="1"/>
</dbReference>